<evidence type="ECO:0000313" key="2">
    <source>
        <dbReference type="Proteomes" id="UP000235330"/>
    </source>
</evidence>
<evidence type="ECO:0008006" key="3">
    <source>
        <dbReference type="Google" id="ProtNLM"/>
    </source>
</evidence>
<dbReference type="EMBL" id="MCWU01000037">
    <property type="protein sequence ID" value="PMJ63737.1"/>
    <property type="molecule type" value="Genomic_DNA"/>
</dbReference>
<organism evidence="1 2">
    <name type="scientific">Vibrio splendidus</name>
    <dbReference type="NCBI Taxonomy" id="29497"/>
    <lineage>
        <taxon>Bacteria</taxon>
        <taxon>Pseudomonadati</taxon>
        <taxon>Pseudomonadota</taxon>
        <taxon>Gammaproteobacteria</taxon>
        <taxon>Vibrionales</taxon>
        <taxon>Vibrionaceae</taxon>
        <taxon>Vibrio</taxon>
    </lineage>
</organism>
<dbReference type="AlphaFoldDB" id="A0A2N7F986"/>
<name>A0A2N7F986_VIBSP</name>
<accession>A0A2N7F986</accession>
<comment type="caution">
    <text evidence="1">The sequence shown here is derived from an EMBL/GenBank/DDBJ whole genome shotgun (WGS) entry which is preliminary data.</text>
</comment>
<proteinExistence type="predicted"/>
<evidence type="ECO:0000313" key="1">
    <source>
        <dbReference type="EMBL" id="PMJ63737.1"/>
    </source>
</evidence>
<sequence length="263" mass="29973">MTATISVSKSAIFELIMAGLEAYAVKHQGSKNISVETAAHLWGYVNKTHPFKCTINHVSVETSAKRKRSSVEFNSQSLLIKKDIAKVFGDQYQYIGTAHSHPYLREESVNAEKIRRNKWYRLSDADHKCEAGYPEIEVASKSYSVALVLTIHSMLKADDRKDGTYLQEPLVEFSLGNIKCWLYGRVFEHKLKSSLSGEERQSFEYYELPLSKFHNDDIVPVPIDTVLESDVFIDTLCKEFGRLTFSEKDSEYDVAAVAERRWG</sequence>
<gene>
    <name evidence="1" type="ORF">BCU17_22065</name>
</gene>
<dbReference type="RefSeq" id="WP_102516838.1">
    <property type="nucleotide sequence ID" value="NZ_CAWNSM010000037.1"/>
</dbReference>
<dbReference type="Proteomes" id="UP000235330">
    <property type="component" value="Unassembled WGS sequence"/>
</dbReference>
<protein>
    <recommendedName>
        <fullName evidence="3">JAB domain-containing protein</fullName>
    </recommendedName>
</protein>
<reference evidence="2" key="1">
    <citation type="submission" date="2016-07" db="EMBL/GenBank/DDBJ databases">
        <title>Nontailed viruses are major unrecognized killers of bacteria in the ocean.</title>
        <authorList>
            <person name="Kauffman K."/>
            <person name="Hussain F."/>
            <person name="Yang J."/>
            <person name="Arevalo P."/>
            <person name="Brown J."/>
            <person name="Cutler M."/>
            <person name="Kelly L."/>
            <person name="Polz M.F."/>
        </authorList>
    </citation>
    <scope>NUCLEOTIDE SEQUENCE [LARGE SCALE GENOMIC DNA]</scope>
    <source>
        <strain evidence="2">10N.261.55.E11</strain>
    </source>
</reference>